<dbReference type="AlphaFoldDB" id="A0A4P9W792"/>
<sequence>MVSEYVVEIFEYLKELEVQTMPNPNYMDEQKELQWKMRTILIDWLIEIHSKFRLLPETLFLAVNIVDRFLSTRVVALLKLQLVGVTAMFIAAKYEEVVPPNIADFVYMSDGGYTDDEVLQAERYLLQALDFSLQYPNPLNFLRRCSKADGYDIQTRTIAKYLMEITLMDQCFLELPPSKIAAASMYLSRVMLGRTDWVRAS</sequence>
<dbReference type="Pfam" id="PF00134">
    <property type="entry name" value="Cyclin_N"/>
    <property type="match status" value="1"/>
</dbReference>
<gene>
    <name evidence="6" type="ORF">BDK51DRAFT_15659</name>
</gene>
<dbReference type="InterPro" id="IPR048258">
    <property type="entry name" value="Cyclins_cyclin-box"/>
</dbReference>
<keyword evidence="2 4" id="KW-0195">Cyclin</keyword>
<evidence type="ECO:0000259" key="5">
    <source>
        <dbReference type="SMART" id="SM00385"/>
    </source>
</evidence>
<evidence type="ECO:0000256" key="3">
    <source>
        <dbReference type="ARBA" id="ARBA00023306"/>
    </source>
</evidence>
<keyword evidence="7" id="KW-1185">Reference proteome</keyword>
<dbReference type="EMBL" id="KZ997554">
    <property type="protein sequence ID" value="RKO87263.1"/>
    <property type="molecule type" value="Genomic_DNA"/>
</dbReference>
<comment type="similarity">
    <text evidence="4">Belongs to the cyclin family.</text>
</comment>
<dbReference type="GO" id="GO:0044772">
    <property type="term" value="P:mitotic cell cycle phase transition"/>
    <property type="evidence" value="ECO:0007669"/>
    <property type="project" value="InterPro"/>
</dbReference>
<feature type="domain" description="Cyclin-like" evidence="5">
    <location>
        <begin position="140"/>
        <end position="199"/>
    </location>
</feature>
<dbReference type="InterPro" id="IPR036915">
    <property type="entry name" value="Cyclin-like_sf"/>
</dbReference>
<dbReference type="Pfam" id="PF02984">
    <property type="entry name" value="Cyclin_C"/>
    <property type="match status" value="1"/>
</dbReference>
<dbReference type="SMART" id="SM00385">
    <property type="entry name" value="CYCLIN"/>
    <property type="match status" value="2"/>
</dbReference>
<dbReference type="InterPro" id="IPR046965">
    <property type="entry name" value="Cyclin_A/B-like"/>
</dbReference>
<reference evidence="7" key="1">
    <citation type="journal article" date="2018" name="Nat. Microbiol.">
        <title>Leveraging single-cell genomics to expand the fungal tree of life.</title>
        <authorList>
            <person name="Ahrendt S.R."/>
            <person name="Quandt C.A."/>
            <person name="Ciobanu D."/>
            <person name="Clum A."/>
            <person name="Salamov A."/>
            <person name="Andreopoulos B."/>
            <person name="Cheng J.F."/>
            <person name="Woyke T."/>
            <person name="Pelin A."/>
            <person name="Henrissat B."/>
            <person name="Reynolds N.K."/>
            <person name="Benny G.L."/>
            <person name="Smith M.E."/>
            <person name="James T.Y."/>
            <person name="Grigoriev I.V."/>
        </authorList>
    </citation>
    <scope>NUCLEOTIDE SEQUENCE [LARGE SCALE GENOMIC DNA]</scope>
</reference>
<keyword evidence="3" id="KW-0131">Cell cycle</keyword>
<dbReference type="PIRSF" id="PIRSF001771">
    <property type="entry name" value="Cyclin_A_B_D_E"/>
    <property type="match status" value="1"/>
</dbReference>
<dbReference type="InterPro" id="IPR004367">
    <property type="entry name" value="Cyclin_C-dom"/>
</dbReference>
<dbReference type="Gene3D" id="1.10.472.10">
    <property type="entry name" value="Cyclin-like"/>
    <property type="match status" value="2"/>
</dbReference>
<organism evidence="6 7">
    <name type="scientific">Blyttiomyces helicus</name>
    <dbReference type="NCBI Taxonomy" id="388810"/>
    <lineage>
        <taxon>Eukaryota</taxon>
        <taxon>Fungi</taxon>
        <taxon>Fungi incertae sedis</taxon>
        <taxon>Chytridiomycota</taxon>
        <taxon>Chytridiomycota incertae sedis</taxon>
        <taxon>Chytridiomycetes</taxon>
        <taxon>Chytridiomycetes incertae sedis</taxon>
        <taxon>Blyttiomyces</taxon>
    </lineage>
</organism>
<dbReference type="InterPro" id="IPR039361">
    <property type="entry name" value="Cyclin"/>
</dbReference>
<evidence type="ECO:0000256" key="2">
    <source>
        <dbReference type="ARBA" id="ARBA00023127"/>
    </source>
</evidence>
<keyword evidence="1" id="KW-0132">Cell division</keyword>
<evidence type="ECO:0000256" key="4">
    <source>
        <dbReference type="RuleBase" id="RU000383"/>
    </source>
</evidence>
<dbReference type="GO" id="GO:0016538">
    <property type="term" value="F:cyclin-dependent protein serine/threonine kinase regulator activity"/>
    <property type="evidence" value="ECO:0007669"/>
    <property type="project" value="InterPro"/>
</dbReference>
<evidence type="ECO:0000256" key="1">
    <source>
        <dbReference type="ARBA" id="ARBA00022618"/>
    </source>
</evidence>
<dbReference type="PANTHER" id="PTHR10177">
    <property type="entry name" value="CYCLINS"/>
    <property type="match status" value="1"/>
</dbReference>
<evidence type="ECO:0000313" key="7">
    <source>
        <dbReference type="Proteomes" id="UP000269721"/>
    </source>
</evidence>
<dbReference type="OrthoDB" id="5590282at2759"/>
<dbReference type="SUPFAM" id="SSF47954">
    <property type="entry name" value="Cyclin-like"/>
    <property type="match status" value="2"/>
</dbReference>
<name>A0A4P9W792_9FUNG</name>
<dbReference type="InterPro" id="IPR006671">
    <property type="entry name" value="Cyclin_N"/>
</dbReference>
<dbReference type="FunFam" id="1.10.472.10:FF:000001">
    <property type="entry name" value="G2/mitotic-specific cyclin"/>
    <property type="match status" value="1"/>
</dbReference>
<dbReference type="Proteomes" id="UP000269721">
    <property type="component" value="Unassembled WGS sequence"/>
</dbReference>
<protein>
    <submittedName>
        <fullName evidence="6">Cyclin-like protein</fullName>
    </submittedName>
</protein>
<evidence type="ECO:0000313" key="6">
    <source>
        <dbReference type="EMBL" id="RKO87263.1"/>
    </source>
</evidence>
<proteinExistence type="inferred from homology"/>
<dbReference type="InterPro" id="IPR013763">
    <property type="entry name" value="Cyclin-like_dom"/>
</dbReference>
<feature type="domain" description="Cyclin-like" evidence="5">
    <location>
        <begin position="43"/>
        <end position="127"/>
    </location>
</feature>
<dbReference type="PROSITE" id="PS00292">
    <property type="entry name" value="CYCLINS"/>
    <property type="match status" value="1"/>
</dbReference>
<dbReference type="GO" id="GO:0051301">
    <property type="term" value="P:cell division"/>
    <property type="evidence" value="ECO:0007669"/>
    <property type="project" value="UniProtKB-KW"/>
</dbReference>
<accession>A0A4P9W792</accession>
<dbReference type="CDD" id="cd20568">
    <property type="entry name" value="CYCLIN_CLBs_yeast_rpt1"/>
    <property type="match status" value="1"/>
</dbReference>